<dbReference type="PROSITE" id="PS51318">
    <property type="entry name" value="TAT"/>
    <property type="match status" value="1"/>
</dbReference>
<dbReference type="InterPro" id="IPR036237">
    <property type="entry name" value="Xyl_isomerase-like_sf"/>
</dbReference>
<evidence type="ECO:0000256" key="1">
    <source>
        <dbReference type="SAM" id="MobiDB-lite"/>
    </source>
</evidence>
<evidence type="ECO:0000313" key="3">
    <source>
        <dbReference type="EMBL" id="PSK98214.1"/>
    </source>
</evidence>
<keyword evidence="4" id="KW-1185">Reference proteome</keyword>
<dbReference type="Proteomes" id="UP000240542">
    <property type="component" value="Unassembled WGS sequence"/>
</dbReference>
<dbReference type="PANTHER" id="PTHR12110">
    <property type="entry name" value="HYDROXYPYRUVATE ISOMERASE"/>
    <property type="match status" value="1"/>
</dbReference>
<dbReference type="PANTHER" id="PTHR12110:SF41">
    <property type="entry name" value="INOSOSE DEHYDRATASE"/>
    <property type="match status" value="1"/>
</dbReference>
<dbReference type="EMBL" id="PYGA01000006">
    <property type="protein sequence ID" value="PSK98214.1"/>
    <property type="molecule type" value="Genomic_DNA"/>
</dbReference>
<dbReference type="InterPro" id="IPR050312">
    <property type="entry name" value="IolE/XylAMocC-like"/>
</dbReference>
<dbReference type="InterPro" id="IPR013022">
    <property type="entry name" value="Xyl_isomerase-like_TIM-brl"/>
</dbReference>
<dbReference type="RefSeq" id="WP_106582928.1">
    <property type="nucleotide sequence ID" value="NZ_PYGA01000006.1"/>
</dbReference>
<dbReference type="OrthoDB" id="9798407at2"/>
<dbReference type="InterPro" id="IPR006311">
    <property type="entry name" value="TAT_signal"/>
</dbReference>
<keyword evidence="3" id="KW-0413">Isomerase</keyword>
<gene>
    <name evidence="3" type="ORF">CLV63_106262</name>
</gene>
<accession>A0A2P8DLX5</accession>
<comment type="caution">
    <text evidence="3">The sequence shown here is derived from an EMBL/GenBank/DDBJ whole genome shotgun (WGS) entry which is preliminary data.</text>
</comment>
<evidence type="ECO:0000313" key="4">
    <source>
        <dbReference type="Proteomes" id="UP000240542"/>
    </source>
</evidence>
<organism evidence="3 4">
    <name type="scientific">Murinocardiopsis flavida</name>
    <dbReference type="NCBI Taxonomy" id="645275"/>
    <lineage>
        <taxon>Bacteria</taxon>
        <taxon>Bacillati</taxon>
        <taxon>Actinomycetota</taxon>
        <taxon>Actinomycetes</taxon>
        <taxon>Streptosporangiales</taxon>
        <taxon>Nocardiopsidaceae</taxon>
        <taxon>Murinocardiopsis</taxon>
    </lineage>
</organism>
<name>A0A2P8DLX5_9ACTN</name>
<reference evidence="3 4" key="1">
    <citation type="submission" date="2018-03" db="EMBL/GenBank/DDBJ databases">
        <title>Genomic Encyclopedia of Archaeal and Bacterial Type Strains, Phase II (KMG-II): from individual species to whole genera.</title>
        <authorList>
            <person name="Goeker M."/>
        </authorList>
    </citation>
    <scope>NUCLEOTIDE SEQUENCE [LARGE SCALE GENOMIC DNA]</scope>
    <source>
        <strain evidence="3 4">DSM 45312</strain>
    </source>
</reference>
<evidence type="ECO:0000259" key="2">
    <source>
        <dbReference type="Pfam" id="PF01261"/>
    </source>
</evidence>
<feature type="region of interest" description="Disordered" evidence="1">
    <location>
        <begin position="1"/>
        <end position="21"/>
    </location>
</feature>
<dbReference type="AlphaFoldDB" id="A0A2P8DLX5"/>
<feature type="domain" description="Xylose isomerase-like TIM barrel" evidence="2">
    <location>
        <begin position="97"/>
        <end position="316"/>
    </location>
</feature>
<dbReference type="SUPFAM" id="SSF51658">
    <property type="entry name" value="Xylose isomerase-like"/>
    <property type="match status" value="1"/>
</dbReference>
<dbReference type="Pfam" id="PF01261">
    <property type="entry name" value="AP_endonuc_2"/>
    <property type="match status" value="1"/>
</dbReference>
<proteinExistence type="predicted"/>
<protein>
    <submittedName>
        <fullName evidence="3">Sugar phosphate isomerase/epimerase</fullName>
    </submittedName>
</protein>
<dbReference type="GO" id="GO:0016853">
    <property type="term" value="F:isomerase activity"/>
    <property type="evidence" value="ECO:0007669"/>
    <property type="project" value="UniProtKB-KW"/>
</dbReference>
<sequence>MPRTSGPGPENNGGTDAAGEHTGAARRGFFRIAAGTAALTGLTATALTVQVGTAAAEPAATRKPGKRRGIPTESISVQMYTLREAAAADLEGTLAGLADIGYTKIETAGFYGRSAAEFKSLLDKHGLKATSGHHGIPQPFDADAWATQLKDANTLGYTYINVPSGPNGSTEKHWRDFAADLTTAGRQAAKAGLKFGYHNHHYEFARLADADKRAYDVLIERTDPRYVHFELDLFWSWRGAQDPTPLITDNRNHRFPQFHVKDMNLDGQFEDVGLGLIDFRPTFAAALPAKRVEFIVEHDSAGADALDHVRRSFEHLSALEY</sequence>
<dbReference type="Gene3D" id="3.20.20.150">
    <property type="entry name" value="Divalent-metal-dependent TIM barrel enzymes"/>
    <property type="match status" value="1"/>
</dbReference>